<gene>
    <name evidence="1" type="ORF">FHU12_0435</name>
</gene>
<dbReference type="EMBL" id="VFMJ01000001">
    <property type="protein sequence ID" value="TQI82973.1"/>
    <property type="molecule type" value="Genomic_DNA"/>
</dbReference>
<dbReference type="Proteomes" id="UP000320710">
    <property type="component" value="Unassembled WGS sequence"/>
</dbReference>
<accession>A0AA46K1Y4</accession>
<proteinExistence type="predicted"/>
<evidence type="ECO:0000313" key="2">
    <source>
        <dbReference type="Proteomes" id="UP000320710"/>
    </source>
</evidence>
<dbReference type="AlphaFoldDB" id="A0AA46K1Y4"/>
<protein>
    <submittedName>
        <fullName evidence="1">Uncharacterized protein</fullName>
    </submittedName>
</protein>
<evidence type="ECO:0000313" key="1">
    <source>
        <dbReference type="EMBL" id="TQI82973.1"/>
    </source>
</evidence>
<comment type="caution">
    <text evidence="1">The sequence shown here is derived from an EMBL/GenBank/DDBJ whole genome shotgun (WGS) entry which is preliminary data.</text>
</comment>
<name>A0AA46K1Y4_SERMA</name>
<sequence>MQNILTKRERRKARREFRTFRRVAIRKFGNCDVTSYLNRLARWYF</sequence>
<reference evidence="1 2" key="1">
    <citation type="submission" date="2019-06" db="EMBL/GenBank/DDBJ databases">
        <authorList>
            <person name="Deangelis K."/>
            <person name="Huntemann M."/>
            <person name="Clum A."/>
            <person name="Pillay M."/>
            <person name="Palaniappan K."/>
            <person name="Varghese N."/>
            <person name="Mikhailova N."/>
            <person name="Stamatis D."/>
            <person name="Reddy T."/>
            <person name="Daum C."/>
            <person name="Shapiro N."/>
            <person name="Ivanova N."/>
            <person name="Kyrpides N."/>
            <person name="Woyke T."/>
        </authorList>
    </citation>
    <scope>NUCLEOTIDE SEQUENCE [LARGE SCALE GENOMIC DNA]</scope>
    <source>
        <strain evidence="1 2">106R</strain>
    </source>
</reference>
<organism evidence="1 2">
    <name type="scientific">Serratia marcescens</name>
    <dbReference type="NCBI Taxonomy" id="615"/>
    <lineage>
        <taxon>Bacteria</taxon>
        <taxon>Pseudomonadati</taxon>
        <taxon>Pseudomonadota</taxon>
        <taxon>Gammaproteobacteria</taxon>
        <taxon>Enterobacterales</taxon>
        <taxon>Yersiniaceae</taxon>
        <taxon>Serratia</taxon>
    </lineage>
</organism>
<reference evidence="1 2" key="2">
    <citation type="submission" date="2019-07" db="EMBL/GenBank/DDBJ databases">
        <title>Investigation of anaerobic lignin degradation for improved lignocellulosic biofuels.</title>
        <authorList>
            <person name="Deangelis K.PhD."/>
        </authorList>
    </citation>
    <scope>NUCLEOTIDE SEQUENCE [LARGE SCALE GENOMIC DNA]</scope>
    <source>
        <strain evidence="1 2">106R</strain>
    </source>
</reference>